<protein>
    <submittedName>
        <fullName evidence="4">Phenazine biosynthesis protein PhzF family</fullName>
    </submittedName>
</protein>
<reference evidence="5" key="1">
    <citation type="submission" date="2016-10" db="EMBL/GenBank/DDBJ databases">
        <authorList>
            <person name="Varghese N."/>
        </authorList>
    </citation>
    <scope>NUCLEOTIDE SEQUENCE [LARGE SCALE GENOMIC DNA]</scope>
    <source>
        <strain evidence="5">DSM 12489</strain>
    </source>
</reference>
<dbReference type="AlphaFoldDB" id="A0A1H2WFZ3"/>
<keyword evidence="5" id="KW-1185">Reference proteome</keyword>
<dbReference type="Proteomes" id="UP000182589">
    <property type="component" value="Unassembled WGS sequence"/>
</dbReference>
<dbReference type="PIRSF" id="PIRSF016184">
    <property type="entry name" value="PhzC_PhzF"/>
    <property type="match status" value="1"/>
</dbReference>
<dbReference type="RefSeq" id="WP_074693449.1">
    <property type="nucleotide sequence ID" value="NZ_FNOJ01000015.1"/>
</dbReference>
<evidence type="ECO:0000256" key="2">
    <source>
        <dbReference type="ARBA" id="ARBA00023235"/>
    </source>
</evidence>
<dbReference type="Gene3D" id="3.10.310.10">
    <property type="entry name" value="Diaminopimelate Epimerase, Chain A, domain 1"/>
    <property type="match status" value="2"/>
</dbReference>
<evidence type="ECO:0000256" key="1">
    <source>
        <dbReference type="ARBA" id="ARBA00008270"/>
    </source>
</evidence>
<keyword evidence="2" id="KW-0413">Isomerase</keyword>
<proteinExistence type="inferred from homology"/>
<comment type="similarity">
    <text evidence="1">Belongs to the PhzF family.</text>
</comment>
<accession>A0A1H2WFZ3</accession>
<sequence>MREVEIFQVDAFTKEPFLGNPAGVVLDADDLTSEMRQCIAREMNCSETVFVVHLGEHHYDFRYYTPATEVDLCGHATIAALHLLREWSEVIGDLLVETNVGRLRMRIEDSGMVWMEQAKPQFRDLEQVEKAQILEALGMSANDVARELPFAMASTGLWQVMVPVASRRTLLALEPRIDQLGVVSRQLGAVCVHLYARDPVAPESAAHTRDFAPAVGVAEDPHTGTATGALAALLVHRGITEPGRHVFEQGWSVKRPGHIWAEINSTDLSSVWVGGEAVTVLRGEMRLTR</sequence>
<name>A0A1H2WFZ3_9BACL</name>
<dbReference type="GO" id="GO:0005737">
    <property type="term" value="C:cytoplasm"/>
    <property type="evidence" value="ECO:0007669"/>
    <property type="project" value="TreeGrafter"/>
</dbReference>
<gene>
    <name evidence="4" type="ORF">SAMN04489725_11510</name>
</gene>
<feature type="active site" evidence="3">
    <location>
        <position position="47"/>
    </location>
</feature>
<organism evidence="4 5">
    <name type="scientific">Alicyclobacillus hesperidum</name>
    <dbReference type="NCBI Taxonomy" id="89784"/>
    <lineage>
        <taxon>Bacteria</taxon>
        <taxon>Bacillati</taxon>
        <taxon>Bacillota</taxon>
        <taxon>Bacilli</taxon>
        <taxon>Bacillales</taxon>
        <taxon>Alicyclobacillaceae</taxon>
        <taxon>Alicyclobacillus</taxon>
    </lineage>
</organism>
<dbReference type="PANTHER" id="PTHR13774">
    <property type="entry name" value="PHENAZINE BIOSYNTHESIS PROTEIN"/>
    <property type="match status" value="1"/>
</dbReference>
<evidence type="ECO:0000313" key="5">
    <source>
        <dbReference type="Proteomes" id="UP000182589"/>
    </source>
</evidence>
<dbReference type="PANTHER" id="PTHR13774:SF39">
    <property type="entry name" value="BIOSYNTHESIS PROTEIN, PUTATIVE-RELATED"/>
    <property type="match status" value="1"/>
</dbReference>
<dbReference type="NCBIfam" id="TIGR00654">
    <property type="entry name" value="PhzF_family"/>
    <property type="match status" value="1"/>
</dbReference>
<evidence type="ECO:0000256" key="3">
    <source>
        <dbReference type="PIRSR" id="PIRSR016184-1"/>
    </source>
</evidence>
<dbReference type="EMBL" id="FNOJ01000015">
    <property type="protein sequence ID" value="SDW79457.1"/>
    <property type="molecule type" value="Genomic_DNA"/>
</dbReference>
<dbReference type="STRING" id="89784.SAMN04489725_11510"/>
<dbReference type="GO" id="GO:0016853">
    <property type="term" value="F:isomerase activity"/>
    <property type="evidence" value="ECO:0007669"/>
    <property type="project" value="UniProtKB-KW"/>
</dbReference>
<evidence type="ECO:0000313" key="4">
    <source>
        <dbReference type="EMBL" id="SDW79457.1"/>
    </source>
</evidence>
<dbReference type="SUPFAM" id="SSF54506">
    <property type="entry name" value="Diaminopimelate epimerase-like"/>
    <property type="match status" value="1"/>
</dbReference>
<dbReference type="Pfam" id="PF02567">
    <property type="entry name" value="PhzC-PhzF"/>
    <property type="match status" value="1"/>
</dbReference>
<dbReference type="InterPro" id="IPR003719">
    <property type="entry name" value="Phenazine_PhzF-like"/>
</dbReference>